<feature type="domain" description="Pyridoxamine kinase/Phosphomethylpyrimidine kinase" evidence="8">
    <location>
        <begin position="120"/>
        <end position="249"/>
    </location>
</feature>
<keyword evidence="4" id="KW-0547">Nucleotide-binding</keyword>
<dbReference type="GO" id="GO:0009443">
    <property type="term" value="P:pyridoxal 5'-phosphate salvage"/>
    <property type="evidence" value="ECO:0007669"/>
    <property type="project" value="InterPro"/>
</dbReference>
<evidence type="ECO:0000313" key="9">
    <source>
        <dbReference type="EMBL" id="CRK14890.1"/>
    </source>
</evidence>
<evidence type="ECO:0000256" key="6">
    <source>
        <dbReference type="ARBA" id="ARBA00022840"/>
    </source>
</evidence>
<dbReference type="NCBIfam" id="TIGR00687">
    <property type="entry name" value="pyridox_kin"/>
    <property type="match status" value="1"/>
</dbReference>
<dbReference type="CDD" id="cd01173">
    <property type="entry name" value="pyridoxal_pyridoxamine_kinase"/>
    <property type="match status" value="1"/>
</dbReference>
<comment type="similarity">
    <text evidence="1">Belongs to the pyridoxine kinase family.</text>
</comment>
<reference evidence="9 10" key="1">
    <citation type="submission" date="2015-05" db="EMBL/GenBank/DDBJ databases">
        <authorList>
            <person name="Wang D.B."/>
            <person name="Wang M."/>
        </authorList>
    </citation>
    <scope>NUCLEOTIDE SEQUENCE [LARGE SCALE GENOMIC DNA]</scope>
    <source>
        <strain evidence="9">VL1</strain>
    </source>
</reference>
<proteinExistence type="inferred from homology"/>
<keyword evidence="10" id="KW-1185">Reference proteome</keyword>
<keyword evidence="3" id="KW-0808">Transferase</keyword>
<dbReference type="EC" id="2.7.1.35" evidence="2"/>
<protein>
    <recommendedName>
        <fullName evidence="2">pyridoxal kinase</fullName>
        <ecNumber evidence="2">2.7.1.35</ecNumber>
    </recommendedName>
</protein>
<dbReference type="AlphaFoldDB" id="A0A0G4KZR2"/>
<evidence type="ECO:0000256" key="2">
    <source>
        <dbReference type="ARBA" id="ARBA00012104"/>
    </source>
</evidence>
<gene>
    <name evidence="9" type="ORF">BN1708_011295</name>
</gene>
<evidence type="ECO:0000259" key="8">
    <source>
        <dbReference type="Pfam" id="PF08543"/>
    </source>
</evidence>
<evidence type="ECO:0000256" key="7">
    <source>
        <dbReference type="SAM" id="MobiDB-lite"/>
    </source>
</evidence>
<dbReference type="PANTHER" id="PTHR10534:SF2">
    <property type="entry name" value="PYRIDOXAL KINASE"/>
    <property type="match status" value="1"/>
</dbReference>
<dbReference type="EMBL" id="CVQH01006002">
    <property type="protein sequence ID" value="CRK14890.1"/>
    <property type="molecule type" value="Genomic_DNA"/>
</dbReference>
<evidence type="ECO:0000256" key="1">
    <source>
        <dbReference type="ARBA" id="ARBA00008805"/>
    </source>
</evidence>
<organism evidence="9 10">
    <name type="scientific">Verticillium longisporum</name>
    <name type="common">Verticillium dahliae var. longisporum</name>
    <dbReference type="NCBI Taxonomy" id="100787"/>
    <lineage>
        <taxon>Eukaryota</taxon>
        <taxon>Fungi</taxon>
        <taxon>Dikarya</taxon>
        <taxon>Ascomycota</taxon>
        <taxon>Pezizomycotina</taxon>
        <taxon>Sordariomycetes</taxon>
        <taxon>Hypocreomycetidae</taxon>
        <taxon>Glomerellales</taxon>
        <taxon>Plectosphaerellaceae</taxon>
        <taxon>Verticillium</taxon>
    </lineage>
</organism>
<dbReference type="Proteomes" id="UP000044602">
    <property type="component" value="Unassembled WGS sequence"/>
</dbReference>
<dbReference type="Gene3D" id="3.40.1190.20">
    <property type="match status" value="1"/>
</dbReference>
<evidence type="ECO:0000256" key="5">
    <source>
        <dbReference type="ARBA" id="ARBA00022777"/>
    </source>
</evidence>
<dbReference type="InterPro" id="IPR029056">
    <property type="entry name" value="Ribokinase-like"/>
</dbReference>
<dbReference type="STRING" id="100787.A0A0G4KZR2"/>
<dbReference type="PANTHER" id="PTHR10534">
    <property type="entry name" value="PYRIDOXAL KINASE"/>
    <property type="match status" value="1"/>
</dbReference>
<keyword evidence="6" id="KW-0067">ATP-binding</keyword>
<sequence length="700" mass="76989">MASELPIPETRVLAVASHVVSGNVGNKIAVFTLQSLGCEVAALNTVQFSNHTGYRQWTGTKVTAQEIESLYEGLKNSFLDDFDMMLSGYIPGAEAVAAVGRIGKELREKANAQSTPGSFFWVLDPVMGDNGKLYVAEEVVPAYQALVEYADLVLPNQFEAELLSGVKITDMDSLEKAIQVLHERYRIPHVVITSVSIPSADQPPDHLSVVGSSMTSDGRPRLFKIVFPAIDCYFSGTGDMFAALMTVRMRQAVWQSSTAAELRAGRAWVSGDDQPRKTHPYDKGIDAVIEDCESLLALYEVFDVASRGSLDIRTNVSVVDLLPFVSASVDSLSDAYLAESFKASTQVVCDKEPDVLLCAGKIWLPRAGKFDDRKGDAWKFESVGLGTQFGSTPKLPITARVRHGSKGLVAIPRVNGFHPSHAMNYLSHVSLLRQLQVLIGVETCGTLRGDWEDEEWMGDIRKRCQNISQSLTGHSPSKSAALQSPGQSSGRYNRNKYLPEWQEMYSDTLLDLKVGITRLLANPDMAKKSPETPYRILLASGLSETCNDLALILTQISRCVERGWPESVAWKNEASLRALSSDTLLLSETVLKAAKKAQRTGFAEIAVVGMKIIARIDNKSRDKDAAYKYGMDPNELRKNFTKMAVHIESLLLDLLEKKEDALNALGQEDYLSSLMDKVSITPSSTRNEYRRSSGAVRSGW</sequence>
<accession>A0A0G4KZR2</accession>
<dbReference type="InterPro" id="IPR004625">
    <property type="entry name" value="PyrdxlKinase"/>
</dbReference>
<name>A0A0G4KZR2_VERLO</name>
<feature type="compositionally biased region" description="Polar residues" evidence="7">
    <location>
        <begin position="471"/>
        <end position="492"/>
    </location>
</feature>
<evidence type="ECO:0000256" key="4">
    <source>
        <dbReference type="ARBA" id="ARBA00022741"/>
    </source>
</evidence>
<dbReference type="InterPro" id="IPR013749">
    <property type="entry name" value="PM/HMP-P_kinase-1"/>
</dbReference>
<evidence type="ECO:0000313" key="10">
    <source>
        <dbReference type="Proteomes" id="UP000044602"/>
    </source>
</evidence>
<dbReference type="GO" id="GO:0005524">
    <property type="term" value="F:ATP binding"/>
    <property type="evidence" value="ECO:0007669"/>
    <property type="project" value="UniProtKB-KW"/>
</dbReference>
<feature type="region of interest" description="Disordered" evidence="7">
    <location>
        <begin position="471"/>
        <end position="493"/>
    </location>
</feature>
<dbReference type="SUPFAM" id="SSF53613">
    <property type="entry name" value="Ribokinase-like"/>
    <property type="match status" value="1"/>
</dbReference>
<dbReference type="GO" id="GO:0005829">
    <property type="term" value="C:cytosol"/>
    <property type="evidence" value="ECO:0007669"/>
    <property type="project" value="TreeGrafter"/>
</dbReference>
<dbReference type="Pfam" id="PF08543">
    <property type="entry name" value="Phos_pyr_kin"/>
    <property type="match status" value="1"/>
</dbReference>
<evidence type="ECO:0000256" key="3">
    <source>
        <dbReference type="ARBA" id="ARBA00022679"/>
    </source>
</evidence>
<dbReference type="GO" id="GO:0008478">
    <property type="term" value="F:pyridoxal kinase activity"/>
    <property type="evidence" value="ECO:0007669"/>
    <property type="project" value="UniProtKB-EC"/>
</dbReference>
<keyword evidence="5" id="KW-0418">Kinase</keyword>